<keyword evidence="2" id="KW-1185">Reference proteome</keyword>
<dbReference type="EMBL" id="AYYQ01000006">
    <property type="protein sequence ID" value="KRM69239.1"/>
    <property type="molecule type" value="Genomic_DNA"/>
</dbReference>
<reference evidence="1 2" key="1">
    <citation type="journal article" date="2015" name="Genome Announc.">
        <title>Expanding the biotechnology potential of lactobacilli through comparative genomics of 213 strains and associated genera.</title>
        <authorList>
            <person name="Sun Z."/>
            <person name="Harris H.M."/>
            <person name="McCann A."/>
            <person name="Guo C."/>
            <person name="Argimon S."/>
            <person name="Zhang W."/>
            <person name="Yang X."/>
            <person name="Jeffery I.B."/>
            <person name="Cooney J.C."/>
            <person name="Kagawa T.F."/>
            <person name="Liu W."/>
            <person name="Song Y."/>
            <person name="Salvetti E."/>
            <person name="Wrobel A."/>
            <person name="Rasinkangas P."/>
            <person name="Parkhill J."/>
            <person name="Rea M.C."/>
            <person name="O'Sullivan O."/>
            <person name="Ritari J."/>
            <person name="Douillard F.P."/>
            <person name="Paul Ross R."/>
            <person name="Yang R."/>
            <person name="Briner A.E."/>
            <person name="Felis G.E."/>
            <person name="de Vos W.M."/>
            <person name="Barrangou R."/>
            <person name="Klaenhammer T.R."/>
            <person name="Caufield P.W."/>
            <person name="Cui Y."/>
            <person name="Zhang H."/>
            <person name="O'Toole P.W."/>
        </authorList>
    </citation>
    <scope>NUCLEOTIDE SEQUENCE [LARGE SCALE GENOMIC DNA]</scope>
    <source>
        <strain evidence="1 2">DSM 23829</strain>
    </source>
</reference>
<dbReference type="STRING" id="1423781.FD06_GL000298"/>
<comment type="caution">
    <text evidence="1">The sequence shown here is derived from an EMBL/GenBank/DDBJ whole genome shotgun (WGS) entry which is preliminary data.</text>
</comment>
<dbReference type="PATRIC" id="fig|1423781.4.peg.301"/>
<accession>A0A0R2AQW5</accession>
<gene>
    <name evidence="1" type="ORF">FD06_GL000298</name>
</gene>
<dbReference type="AlphaFoldDB" id="A0A0R2AQW5"/>
<dbReference type="Proteomes" id="UP000052012">
    <property type="component" value="Unassembled WGS sequence"/>
</dbReference>
<dbReference type="RefSeq" id="WP_054657807.1">
    <property type="nucleotide sequence ID" value="NZ_AYYQ01000006.1"/>
</dbReference>
<evidence type="ECO:0000313" key="2">
    <source>
        <dbReference type="Proteomes" id="UP000052012"/>
    </source>
</evidence>
<proteinExistence type="predicted"/>
<protein>
    <submittedName>
        <fullName evidence="1">Uncharacterized protein</fullName>
    </submittedName>
</protein>
<organism evidence="1 2">
    <name type="scientific">Apilactobacillus ozensis DSM 23829 = JCM 17196</name>
    <dbReference type="NCBI Taxonomy" id="1423781"/>
    <lineage>
        <taxon>Bacteria</taxon>
        <taxon>Bacillati</taxon>
        <taxon>Bacillota</taxon>
        <taxon>Bacilli</taxon>
        <taxon>Lactobacillales</taxon>
        <taxon>Lactobacillaceae</taxon>
        <taxon>Apilactobacillus</taxon>
    </lineage>
</organism>
<sequence length="90" mass="10047">MSEDNVYIRYGQGVLTVDCVFKDEIIFDNSLFQSIMQSVFKALNIPKLANALKKQLLNTASVNSYTKTSAEIDVADPDNKILATILKFRG</sequence>
<evidence type="ECO:0000313" key="1">
    <source>
        <dbReference type="EMBL" id="KRM69239.1"/>
    </source>
</evidence>
<name>A0A0R2AQW5_9LACO</name>